<sequence length="88" mass="9016">MADLAALQHSLLPLDAAEDASLGPYTGLLQDAMGTAAAGMTYSAAAGMPYSTAALHVTTAELSGADMLPQELTPVTGQLQQLFADHQQ</sequence>
<organism evidence="1 2">
    <name type="scientific">Tetradesmus obliquus</name>
    <name type="common">Green alga</name>
    <name type="synonym">Acutodesmus obliquus</name>
    <dbReference type="NCBI Taxonomy" id="3088"/>
    <lineage>
        <taxon>Eukaryota</taxon>
        <taxon>Viridiplantae</taxon>
        <taxon>Chlorophyta</taxon>
        <taxon>core chlorophytes</taxon>
        <taxon>Chlorophyceae</taxon>
        <taxon>CS clade</taxon>
        <taxon>Sphaeropleales</taxon>
        <taxon>Scenedesmaceae</taxon>
        <taxon>Tetradesmus</taxon>
    </lineage>
</organism>
<protein>
    <submittedName>
        <fullName evidence="1">Uncharacterized protein</fullName>
    </submittedName>
</protein>
<name>A0ABY8UJY6_TETOB</name>
<evidence type="ECO:0000313" key="2">
    <source>
        <dbReference type="Proteomes" id="UP001244341"/>
    </source>
</evidence>
<keyword evidence="2" id="KW-1185">Reference proteome</keyword>
<dbReference type="EMBL" id="CP126219">
    <property type="protein sequence ID" value="WIA20506.1"/>
    <property type="molecule type" value="Genomic_DNA"/>
</dbReference>
<reference evidence="1 2" key="1">
    <citation type="submission" date="2023-05" db="EMBL/GenBank/DDBJ databases">
        <title>A 100% complete, gapless, phased diploid assembly of the Scenedesmus obliquus UTEX 3031 genome.</title>
        <authorList>
            <person name="Biondi T.C."/>
            <person name="Hanschen E.R."/>
            <person name="Kwon T."/>
            <person name="Eng W."/>
            <person name="Kruse C.P.S."/>
            <person name="Koehler S.I."/>
            <person name="Kunde Y."/>
            <person name="Gleasner C.D."/>
            <person name="You Mak K.T."/>
            <person name="Polle J."/>
            <person name="Hovde B.T."/>
            <person name="Starkenburg S.R."/>
        </authorList>
    </citation>
    <scope>NUCLEOTIDE SEQUENCE [LARGE SCALE GENOMIC DNA]</scope>
    <source>
        <strain evidence="1 2">DOE0152z</strain>
    </source>
</reference>
<evidence type="ECO:0000313" key="1">
    <source>
        <dbReference type="EMBL" id="WIA20506.1"/>
    </source>
</evidence>
<dbReference type="Proteomes" id="UP001244341">
    <property type="component" value="Chromosome 12b"/>
</dbReference>
<accession>A0ABY8UJY6</accession>
<proteinExistence type="predicted"/>
<gene>
    <name evidence="1" type="ORF">OEZ85_004904</name>
</gene>